<protein>
    <recommendedName>
        <fullName evidence="1">CheW-like domain-containing protein</fullName>
    </recommendedName>
</protein>
<dbReference type="Pfam" id="PF01584">
    <property type="entry name" value="CheW"/>
    <property type="match status" value="3"/>
</dbReference>
<dbReference type="PANTHER" id="PTHR22617">
    <property type="entry name" value="CHEMOTAXIS SENSOR HISTIDINE KINASE-RELATED"/>
    <property type="match status" value="1"/>
</dbReference>
<dbReference type="Proteomes" id="UP000177583">
    <property type="component" value="Unassembled WGS sequence"/>
</dbReference>
<comment type="caution">
    <text evidence="2">The sequence shown here is derived from an EMBL/GenBank/DDBJ whole genome shotgun (WGS) entry which is preliminary data.</text>
</comment>
<dbReference type="AlphaFoldDB" id="A0A1F6GPK0"/>
<dbReference type="GO" id="GO:0006935">
    <property type="term" value="P:chemotaxis"/>
    <property type="evidence" value="ECO:0007669"/>
    <property type="project" value="InterPro"/>
</dbReference>
<dbReference type="GO" id="GO:0007165">
    <property type="term" value="P:signal transduction"/>
    <property type="evidence" value="ECO:0007669"/>
    <property type="project" value="InterPro"/>
</dbReference>
<dbReference type="InterPro" id="IPR002545">
    <property type="entry name" value="CheW-lke_dom"/>
</dbReference>
<feature type="domain" description="CheW-like" evidence="1">
    <location>
        <begin position="182"/>
        <end position="326"/>
    </location>
</feature>
<dbReference type="InterPro" id="IPR036061">
    <property type="entry name" value="CheW-like_dom_sf"/>
</dbReference>
<evidence type="ECO:0000259" key="1">
    <source>
        <dbReference type="PROSITE" id="PS50851"/>
    </source>
</evidence>
<reference evidence="2 3" key="1">
    <citation type="journal article" date="2016" name="Nat. Commun.">
        <title>Thousands of microbial genomes shed light on interconnected biogeochemical processes in an aquifer system.</title>
        <authorList>
            <person name="Anantharaman K."/>
            <person name="Brown C.T."/>
            <person name="Hug L.A."/>
            <person name="Sharon I."/>
            <person name="Castelle C.J."/>
            <person name="Probst A.J."/>
            <person name="Thomas B.C."/>
            <person name="Singh A."/>
            <person name="Wilkins M.J."/>
            <person name="Karaoz U."/>
            <person name="Brodie E.L."/>
            <person name="Williams K.H."/>
            <person name="Hubbard S.S."/>
            <person name="Banfield J.F."/>
        </authorList>
    </citation>
    <scope>NUCLEOTIDE SEQUENCE [LARGE SCALE GENOMIC DNA]</scope>
</reference>
<dbReference type="PANTHER" id="PTHR22617:SF23">
    <property type="entry name" value="CHEMOTAXIS PROTEIN CHEW"/>
    <property type="match status" value="1"/>
</dbReference>
<dbReference type="Gene3D" id="2.30.30.40">
    <property type="entry name" value="SH3 Domains"/>
    <property type="match status" value="3"/>
</dbReference>
<evidence type="ECO:0000313" key="2">
    <source>
        <dbReference type="EMBL" id="OGH00065.1"/>
    </source>
</evidence>
<feature type="domain" description="CheW-like" evidence="1">
    <location>
        <begin position="348"/>
        <end position="490"/>
    </location>
</feature>
<dbReference type="SMART" id="SM00260">
    <property type="entry name" value="CheW"/>
    <property type="match status" value="3"/>
</dbReference>
<dbReference type="GO" id="GO:0005829">
    <property type="term" value="C:cytosol"/>
    <property type="evidence" value="ECO:0007669"/>
    <property type="project" value="TreeGrafter"/>
</dbReference>
<dbReference type="InterPro" id="IPR039315">
    <property type="entry name" value="CheW"/>
</dbReference>
<organism evidence="2 3">
    <name type="scientific">Candidatus Lambdaproteobacteria bacterium RIFOXYD2_FULL_56_26</name>
    <dbReference type="NCBI Taxonomy" id="1817773"/>
    <lineage>
        <taxon>Bacteria</taxon>
        <taxon>Pseudomonadati</taxon>
        <taxon>Pseudomonadota</taxon>
        <taxon>Candidatus Lambdaproteobacteria</taxon>
    </lineage>
</organism>
<dbReference type="Gene3D" id="2.40.50.180">
    <property type="entry name" value="CheA-289, Domain 4"/>
    <property type="match status" value="3"/>
</dbReference>
<dbReference type="SUPFAM" id="SSF50341">
    <property type="entry name" value="CheW-like"/>
    <property type="match status" value="3"/>
</dbReference>
<name>A0A1F6GPK0_9PROT</name>
<dbReference type="EMBL" id="MFNF01000050">
    <property type="protein sequence ID" value="OGH00065.1"/>
    <property type="molecule type" value="Genomic_DNA"/>
</dbReference>
<gene>
    <name evidence="2" type="ORF">A2557_04255</name>
</gene>
<dbReference type="PROSITE" id="PS50851">
    <property type="entry name" value="CHEW"/>
    <property type="match status" value="3"/>
</dbReference>
<sequence length="521" mass="58118">MSNVPAIVNQAVERTLQHITFKVGGEIFGVDIMCVEEILVPRKYTAIPRTPDYFLGIVNLRGEVISIIDMRKRFRIEPGERGTDARVVVIHSQGCKLGMLVDQINAIVTLESGRIQPASKFVTGEKQKYIAGSYRLSEENILLLLDHEKLIDENDFYVQRDVKSGVEPVRALSEEKVETIPEIFLVGFAIGKERFAIESLKVEEIIQMPEITKVPEMDSFVEGIFHLRESVIPVIRLGQRMGVEGRIIDEECPVIIIKVNEVKVGLIVDMITEVYLVKENEVVDPPITLNTKQLEQLKGVIKLEREGKTQIVMLLKLEKLFSFEEQDVLKDLESSADDGADQGAREEEVPILEFMLAGEKYAIEVAAANEIIPVREIVPVPKAPEYVKGVINLRGEVISVVDLPRLVDHQDYEFTPKTKILIVDTGAEVAGLVVEAVVGIRKVLLSTFEPPSGLLRQRGNIFIKGMSKDDKTDAIVVLMDIAATLRQAQGTNDVDGIEALTGVQNELEKLEAEDRLLLSHT</sequence>
<feature type="domain" description="CheW-like" evidence="1">
    <location>
        <begin position="15"/>
        <end position="156"/>
    </location>
</feature>
<accession>A0A1F6GPK0</accession>
<evidence type="ECO:0000313" key="3">
    <source>
        <dbReference type="Proteomes" id="UP000177583"/>
    </source>
</evidence>
<proteinExistence type="predicted"/>